<dbReference type="InterPro" id="IPR056884">
    <property type="entry name" value="NPHP3-like_N"/>
</dbReference>
<organism evidence="3">
    <name type="scientific">Podospora anserina (strain S / ATCC MYA-4624 / DSM 980 / FGSC 10383)</name>
    <name type="common">Pleurage anserina</name>
    <dbReference type="NCBI Taxonomy" id="515849"/>
    <lineage>
        <taxon>Eukaryota</taxon>
        <taxon>Fungi</taxon>
        <taxon>Dikarya</taxon>
        <taxon>Ascomycota</taxon>
        <taxon>Pezizomycotina</taxon>
        <taxon>Sordariomycetes</taxon>
        <taxon>Sordariomycetidae</taxon>
        <taxon>Sordariales</taxon>
        <taxon>Podosporaceae</taxon>
        <taxon>Podospora</taxon>
        <taxon>Podospora anserina</taxon>
    </lineage>
</organism>
<dbReference type="Pfam" id="PF24883">
    <property type="entry name" value="NPHP3_N"/>
    <property type="match status" value="1"/>
</dbReference>
<dbReference type="EMBL" id="CU633876">
    <property type="protein sequence ID" value="CAP65851.1"/>
    <property type="molecule type" value="Genomic_DNA"/>
</dbReference>
<dbReference type="GeneID" id="6189933"/>
<feature type="domain" description="Nephrocystin 3-like N-terminal" evidence="2">
    <location>
        <begin position="64"/>
        <end position="236"/>
    </location>
</feature>
<dbReference type="AlphaFoldDB" id="B2APD4"/>
<sequence length="825" mass="94255">MSFKYPTMNERRNHIGEGCKTTFNWIFDQIEQGDNDAAIDCHVDTKSEWLPGSNQQNPNPTTHTTFRASGFLDWLRSLHQPLFWISGKPRSGKSTLVKFLLDDHRTRANFEVNLPHATIISHFFWLPGNAMDRSTKGMLCSLNHQLLSNSNNNNNYSNVFHHPTFPSIKLKDNPSDWSIKELQDIFVYLLRKSARPILIFLDGLDEIDPSDGPFFLLSLLDTVCKIPGVKVYTSSRPEPTLQQYFNMTPSFRVQDFTVRDIRNYARKRLRLQSLTSSQRLDDEEFEKLMEEFGDKNDSTQALRERLNSLPDSFTTLALAPDPTLGTALKTSNEQANGSAQRLLERCNALGKKIELHCAGLVELVDSEIRFVHRSAQDFLVDTLDGRAILAYDKTSRRDRVYQLINAHLTVLSVQSEEYLDCFYHWLGRGHYPIRASIKLVLRAYDTLGTLSDAEAMELLDRIQKVTETTHWVSHCLSLRGNNFSGQLAQHGCLRFLLHTMNRAEEICGSTSSAYRSYLIFATLRRADKFNYHATDTRYTQHRLEILCHLLSARNDRLLNRAVPNPYDRGVPQPNVTCRTTTMMEVFLEPQSFNLGKFLMDATPLDISQAFTQVVDICFQFINVGEDLTSVILFPFEHQNGFEWSYCPDWNTLLEPSRSPSAVLLVQLNMAFVVDMWCRMMSNYVFDATGRKGLDALWKMAQTVKKVDVLGAFNRSDPSKFHILAAGKTAEYTRAVESLPLAMQSSWTIGIDPTMDKSDDAVSEMHVNELETELIQRGLLVRRRDVETDLSRFRHVEGVQGSVTIVSGKNRPAIRMGLHMLIHKLL</sequence>
<keyword evidence="1" id="KW-0677">Repeat</keyword>
<reference evidence="4" key="4">
    <citation type="submission" date="2015-04" db="EMBL/GenBank/DDBJ databases">
        <title>Maintaining two mating types: Structure of the mating type locus and its role in heterokaryosis in Podospora anserina.</title>
        <authorList>
            <person name="Grognet P."/>
            <person name="Bidard F."/>
            <person name="Kuchly C."/>
            <person name="Chan Ho Tong L."/>
            <person name="Coppin E."/>
            <person name="Ait Benkhali J."/>
            <person name="Couloux A."/>
            <person name="Wincker P."/>
            <person name="Debuchy R."/>
            <person name="Silar P."/>
        </authorList>
    </citation>
    <scope>NUCLEOTIDE SEQUENCE</scope>
</reference>
<evidence type="ECO:0000313" key="3">
    <source>
        <dbReference type="EMBL" id="CAP65851.1"/>
    </source>
</evidence>
<dbReference type="VEuPathDB" id="FungiDB:PODANS_5_10620"/>
<evidence type="ECO:0000259" key="2">
    <source>
        <dbReference type="Pfam" id="PF24883"/>
    </source>
</evidence>
<dbReference type="STRING" id="515849.B2APD4"/>
<dbReference type="PANTHER" id="PTHR10039:SF5">
    <property type="entry name" value="NACHT DOMAIN-CONTAINING PROTEIN"/>
    <property type="match status" value="1"/>
</dbReference>
<dbReference type="Proteomes" id="UP000001197">
    <property type="component" value="Chromosome 5"/>
</dbReference>
<dbReference type="RefSeq" id="XP_001905608.1">
    <property type="nucleotide sequence ID" value="XM_001905573.1"/>
</dbReference>
<evidence type="ECO:0000256" key="1">
    <source>
        <dbReference type="ARBA" id="ARBA00022737"/>
    </source>
</evidence>
<dbReference type="OrthoDB" id="5086500at2759"/>
<dbReference type="eggNOG" id="ENOG502SHRA">
    <property type="taxonomic scope" value="Eukaryota"/>
</dbReference>
<dbReference type="HOGENOM" id="CLU_343273_0_0_1"/>
<reference evidence="3 5" key="1">
    <citation type="journal article" date="2008" name="Genome Biol.">
        <title>The genome sequence of the model ascomycete fungus Podospora anserina.</title>
        <authorList>
            <person name="Espagne E."/>
            <person name="Lespinet O."/>
            <person name="Malagnac F."/>
            <person name="Da Silva C."/>
            <person name="Jaillon O."/>
            <person name="Porcel B.M."/>
            <person name="Couloux A."/>
            <person name="Aury J.-M."/>
            <person name="Segurens B."/>
            <person name="Poulain J."/>
            <person name="Anthouard V."/>
            <person name="Grossetete S."/>
            <person name="Khalili H."/>
            <person name="Coppin E."/>
            <person name="Dequard-Chablat M."/>
            <person name="Picard M."/>
            <person name="Contamine V."/>
            <person name="Arnaise S."/>
            <person name="Bourdais A."/>
            <person name="Berteaux-Lecellier V."/>
            <person name="Gautheret D."/>
            <person name="de Vries R.P."/>
            <person name="Battaglia E."/>
            <person name="Coutinho P.M."/>
            <person name="Danchin E.G.J."/>
            <person name="Henrissat B."/>
            <person name="El Khoury R."/>
            <person name="Sainsard-Chanet A."/>
            <person name="Boivin A."/>
            <person name="Pinan-Lucarre B."/>
            <person name="Sellem C.H."/>
            <person name="Debuchy R."/>
            <person name="Wincker P."/>
            <person name="Weissenbach J."/>
            <person name="Silar P."/>
        </authorList>
    </citation>
    <scope>NUCLEOTIDE SEQUENCE [LARGE SCALE GENOMIC DNA]</scope>
    <source>
        <strain evidence="5">S / ATCC MYA-4624 / DSM 980 / FGSC 10383</strain>
        <strain evidence="3">S mat+</strain>
    </source>
</reference>
<proteinExistence type="predicted"/>
<dbReference type="KEGG" id="pan:PODANSg2635"/>
<dbReference type="EMBL" id="FO904940">
    <property type="protein sequence ID" value="CDP30287.1"/>
    <property type="molecule type" value="Genomic_DNA"/>
</dbReference>
<reference evidence="5" key="3">
    <citation type="journal article" date="2014" name="Genetics">
        <title>Maintaining two mating types: Structure of the mating type locus and its role in heterokaryosis in Podospora anserina.</title>
        <authorList>
            <person name="Grognet P."/>
            <person name="Bidard F."/>
            <person name="Kuchly C."/>
            <person name="Tong L.C.H."/>
            <person name="Coppin E."/>
            <person name="Benkhali J.A."/>
            <person name="Couloux A."/>
            <person name="Wincker P."/>
            <person name="Debuchy R."/>
            <person name="Silar P."/>
        </authorList>
    </citation>
    <scope>GENOME REANNOTATION</scope>
    <source>
        <strain evidence="5">S / ATCC MYA-4624 / DSM 980 / FGSC 10383</strain>
    </source>
</reference>
<dbReference type="InterPro" id="IPR027417">
    <property type="entry name" value="P-loop_NTPase"/>
</dbReference>
<keyword evidence="5" id="KW-1185">Reference proteome</keyword>
<gene>
    <name evidence="3" type="ORF">PODANS_5_10620</name>
</gene>
<evidence type="ECO:0000313" key="5">
    <source>
        <dbReference type="Proteomes" id="UP000001197"/>
    </source>
</evidence>
<accession>B2APD4</accession>
<dbReference type="Gene3D" id="3.40.50.300">
    <property type="entry name" value="P-loop containing nucleotide triphosphate hydrolases"/>
    <property type="match status" value="1"/>
</dbReference>
<name>B2APD4_PODAN</name>
<dbReference type="PANTHER" id="PTHR10039">
    <property type="entry name" value="AMELOGENIN"/>
    <property type="match status" value="1"/>
</dbReference>
<evidence type="ECO:0000313" key="4">
    <source>
        <dbReference type="EMBL" id="CDP30287.1"/>
    </source>
</evidence>
<reference evidence="3" key="2">
    <citation type="submission" date="2008-07" db="EMBL/GenBank/DDBJ databases">
        <authorList>
            <person name="Genoscope - CEA"/>
        </authorList>
    </citation>
    <scope>NUCLEOTIDE SEQUENCE</scope>
    <source>
        <strain evidence="3">S mat+</strain>
    </source>
</reference>
<protein>
    <submittedName>
        <fullName evidence="3">Podospora anserina S mat+ genomic DNA chromosome 5, supercontig 10</fullName>
    </submittedName>
</protein>
<dbReference type="SUPFAM" id="SSF52540">
    <property type="entry name" value="P-loop containing nucleoside triphosphate hydrolases"/>
    <property type="match status" value="1"/>
</dbReference>